<evidence type="ECO:0000313" key="2">
    <source>
        <dbReference type="EMBL" id="KAJ8886030.1"/>
    </source>
</evidence>
<reference evidence="2 3" key="1">
    <citation type="submission" date="2023-02" db="EMBL/GenBank/DDBJ databases">
        <title>LHISI_Scaffold_Assembly.</title>
        <authorList>
            <person name="Stuart O.P."/>
            <person name="Cleave R."/>
            <person name="Magrath M.J.L."/>
            <person name="Mikheyev A.S."/>
        </authorList>
    </citation>
    <scope>NUCLEOTIDE SEQUENCE [LARGE SCALE GENOMIC DNA]</scope>
    <source>
        <strain evidence="2">Daus_M_001</strain>
        <tissue evidence="2">Leg muscle</tissue>
    </source>
</reference>
<protein>
    <submittedName>
        <fullName evidence="2">Uncharacterized protein</fullName>
    </submittedName>
</protein>
<dbReference type="Proteomes" id="UP001159363">
    <property type="component" value="Chromosome X"/>
</dbReference>
<evidence type="ECO:0000256" key="1">
    <source>
        <dbReference type="SAM" id="SignalP"/>
    </source>
</evidence>
<gene>
    <name evidence="2" type="ORF">PR048_012236</name>
</gene>
<proteinExistence type="predicted"/>
<dbReference type="EMBL" id="JARBHB010000004">
    <property type="protein sequence ID" value="KAJ8886030.1"/>
    <property type="molecule type" value="Genomic_DNA"/>
</dbReference>
<evidence type="ECO:0000313" key="3">
    <source>
        <dbReference type="Proteomes" id="UP001159363"/>
    </source>
</evidence>
<name>A0ABQ9HPC4_9NEOP</name>
<keyword evidence="3" id="KW-1185">Reference proteome</keyword>
<organism evidence="2 3">
    <name type="scientific">Dryococelus australis</name>
    <dbReference type="NCBI Taxonomy" id="614101"/>
    <lineage>
        <taxon>Eukaryota</taxon>
        <taxon>Metazoa</taxon>
        <taxon>Ecdysozoa</taxon>
        <taxon>Arthropoda</taxon>
        <taxon>Hexapoda</taxon>
        <taxon>Insecta</taxon>
        <taxon>Pterygota</taxon>
        <taxon>Neoptera</taxon>
        <taxon>Polyneoptera</taxon>
        <taxon>Phasmatodea</taxon>
        <taxon>Verophasmatodea</taxon>
        <taxon>Anareolatae</taxon>
        <taxon>Phasmatidae</taxon>
        <taxon>Eurycanthinae</taxon>
        <taxon>Dryococelus</taxon>
    </lineage>
</organism>
<keyword evidence="1" id="KW-0732">Signal</keyword>
<sequence>MRCEWSKFLLFVLMVLLQWLMKFLGYMQDVRETMPLKLLEHAVLECNVKTVQSKLQRLKSLSTTRWASRAEAISAIQVNYESVVNAIETMVEKVIDSKARTSGKAKAISAIQVNYESIVKAVETMVENVIDSKARTSGKGILSQIKSFNFILSLEIMHSILLMILEMRKTLQSSTIDLCLVIDHLQNLMPPFIDQSLAISV</sequence>
<accession>A0ABQ9HPC4</accession>
<feature type="chain" id="PRO_5047127291" evidence="1">
    <location>
        <begin position="26"/>
        <end position="201"/>
    </location>
</feature>
<feature type="signal peptide" evidence="1">
    <location>
        <begin position="1"/>
        <end position="25"/>
    </location>
</feature>
<comment type="caution">
    <text evidence="2">The sequence shown here is derived from an EMBL/GenBank/DDBJ whole genome shotgun (WGS) entry which is preliminary data.</text>
</comment>